<dbReference type="Gene3D" id="2.130.10.130">
    <property type="entry name" value="Integrin alpha, N-terminal"/>
    <property type="match status" value="1"/>
</dbReference>
<evidence type="ECO:0000259" key="10">
    <source>
        <dbReference type="Pfam" id="PF23122"/>
    </source>
</evidence>
<evidence type="ECO:0000313" key="12">
    <source>
        <dbReference type="Proteomes" id="UP000076798"/>
    </source>
</evidence>
<evidence type="ECO:0000313" key="11">
    <source>
        <dbReference type="EMBL" id="KZT32745.1"/>
    </source>
</evidence>
<keyword evidence="12" id="KW-1185">Reference proteome</keyword>
<dbReference type="InterPro" id="IPR028994">
    <property type="entry name" value="Integrin_alpha_N"/>
</dbReference>
<evidence type="ECO:0000256" key="3">
    <source>
        <dbReference type="ARBA" id="ARBA00022692"/>
    </source>
</evidence>
<keyword evidence="6 8" id="KW-0472">Membrane</keyword>
<evidence type="ECO:0000256" key="7">
    <source>
        <dbReference type="ARBA" id="ARBA00023180"/>
    </source>
</evidence>
<gene>
    <name evidence="11" type="ORF">SISSUDRAFT_1072475</name>
</gene>
<keyword evidence="3 8" id="KW-0812">Transmembrane</keyword>
<feature type="transmembrane region" description="Helical" evidence="8">
    <location>
        <begin position="636"/>
        <end position="660"/>
    </location>
</feature>
<organism evidence="11 12">
    <name type="scientific">Sistotremastrum suecicum HHB10207 ss-3</name>
    <dbReference type="NCBI Taxonomy" id="1314776"/>
    <lineage>
        <taxon>Eukaryota</taxon>
        <taxon>Fungi</taxon>
        <taxon>Dikarya</taxon>
        <taxon>Basidiomycota</taxon>
        <taxon>Agaricomycotina</taxon>
        <taxon>Agaricomycetes</taxon>
        <taxon>Sistotremastrales</taxon>
        <taxon>Sistotremastraceae</taxon>
        <taxon>Sistotremastrum</taxon>
    </lineage>
</organism>
<keyword evidence="7" id="KW-0325">Glycoprotein</keyword>
<sequence>MRNNWAILPLSTLLLLSHILGSAEAIWPFPSKRVKGNAFENAGSLGLDVNGRPLAYGDFNGGQFVDIVMLASDQQTIEIYQWDHDGFKFSKSTQLHHDSPVHNVIPGDYDHDGRLDLLVMNQDTGRGRTALSIYLGSPNGVFEPTRITPPPATLAQPIPLDSGGNMLVDLLGVPYEASSTLKLWKNQINGSTVPAELFELVDAPLSGGIPCIPDNPHSNALVDLDGDCIADLFLLCQPETMFGPQSFQFWINNKTSGFKISASGDLPRNIGQITFADMDRDGTMDMVYPTCSSIHRDTGVGSDCFINIVFNRQKPLCVGDASPPSCRAPDDLCSSDPYFFFNFESSDPQEFMRVPLSPVISTQKKSGLLMYDTSFSPPIPLPLRLGDADLDGFPDILLIATGEPHGGILGIGQKEDHTPKLLLSVPCAPGLPGCAAKGKGGNKRSFHVSSGSEVLDSITDASGVSFFDLDEDGTLDILIQRTGDQGSGRVEFVENNFFHDAFFLKAITLNGACSNGFCKSVNGSVNTNPFGVSYTGATYKYTVFDTVGKRSAAQAAQTPQTAYQSLLTPYAFIGLGRTNNYVEKFYVGATLHTEEHYTYLEGVIPNSKVAIWPPNVRDGQIQGDWKRELYLRPGQWIPLVTLTVVLATGLMAIIVLVLHLNEKREDKLERQRASHIINFDAL</sequence>
<comment type="similarity">
    <text evidence="2">Belongs to the TIP family.</text>
</comment>
<dbReference type="PANTHER" id="PTHR13412:SF0">
    <property type="entry name" value="T-CELL IMMUNOMODULATORY PROTEIN"/>
    <property type="match status" value="1"/>
</dbReference>
<protein>
    <recommendedName>
        <fullName evidence="10">T-cell immunomodulatory protein TIP C2 domain-containing protein</fullName>
    </recommendedName>
</protein>
<dbReference type="Pfam" id="PF23122">
    <property type="entry name" value="C2_ITFG1"/>
    <property type="match status" value="1"/>
</dbReference>
<comment type="subcellular location">
    <subcellularLocation>
        <location evidence="1">Membrane</location>
        <topology evidence="1">Single-pass type I membrane protein</topology>
    </subcellularLocation>
</comment>
<evidence type="ECO:0000256" key="4">
    <source>
        <dbReference type="ARBA" id="ARBA00022729"/>
    </source>
</evidence>
<evidence type="ECO:0000256" key="5">
    <source>
        <dbReference type="ARBA" id="ARBA00022989"/>
    </source>
</evidence>
<feature type="signal peptide" evidence="9">
    <location>
        <begin position="1"/>
        <end position="25"/>
    </location>
</feature>
<keyword evidence="5 8" id="KW-1133">Transmembrane helix</keyword>
<accession>A0A165Y0J0</accession>
<name>A0A165Y0J0_9AGAM</name>
<dbReference type="SUPFAM" id="SSF69318">
    <property type="entry name" value="Integrin alpha N-terminal domain"/>
    <property type="match status" value="2"/>
</dbReference>
<proteinExistence type="inferred from homology"/>
<dbReference type="InterPro" id="IPR024881">
    <property type="entry name" value="Tip"/>
</dbReference>
<dbReference type="Pfam" id="PF13517">
    <property type="entry name" value="FG-GAP_3"/>
    <property type="match status" value="2"/>
</dbReference>
<dbReference type="EMBL" id="KV428299">
    <property type="protein sequence ID" value="KZT32745.1"/>
    <property type="molecule type" value="Genomic_DNA"/>
</dbReference>
<dbReference type="AlphaFoldDB" id="A0A165Y0J0"/>
<evidence type="ECO:0000256" key="6">
    <source>
        <dbReference type="ARBA" id="ARBA00023136"/>
    </source>
</evidence>
<dbReference type="PANTHER" id="PTHR13412">
    <property type="entry name" value="T-CELL IMMUNOMODULATORY PROTEIN HOMOLOG"/>
    <property type="match status" value="1"/>
</dbReference>
<evidence type="ECO:0000256" key="1">
    <source>
        <dbReference type="ARBA" id="ARBA00004479"/>
    </source>
</evidence>
<keyword evidence="4 9" id="KW-0732">Signal</keyword>
<evidence type="ECO:0000256" key="8">
    <source>
        <dbReference type="SAM" id="Phobius"/>
    </source>
</evidence>
<dbReference type="InterPro" id="IPR013517">
    <property type="entry name" value="FG-GAP"/>
</dbReference>
<evidence type="ECO:0000256" key="2">
    <source>
        <dbReference type="ARBA" id="ARBA00006496"/>
    </source>
</evidence>
<dbReference type="GO" id="GO:0005886">
    <property type="term" value="C:plasma membrane"/>
    <property type="evidence" value="ECO:0007669"/>
    <property type="project" value="TreeGrafter"/>
</dbReference>
<dbReference type="Proteomes" id="UP000076798">
    <property type="component" value="Unassembled WGS sequence"/>
</dbReference>
<dbReference type="InterPro" id="IPR057089">
    <property type="entry name" value="C2_TIP"/>
</dbReference>
<feature type="domain" description="T-cell immunomodulatory protein TIP C2" evidence="10">
    <location>
        <begin position="529"/>
        <end position="630"/>
    </location>
</feature>
<dbReference type="OrthoDB" id="10022113at2759"/>
<evidence type="ECO:0000256" key="9">
    <source>
        <dbReference type="SAM" id="SignalP"/>
    </source>
</evidence>
<reference evidence="11 12" key="1">
    <citation type="journal article" date="2016" name="Mol. Biol. Evol.">
        <title>Comparative Genomics of Early-Diverging Mushroom-Forming Fungi Provides Insights into the Origins of Lignocellulose Decay Capabilities.</title>
        <authorList>
            <person name="Nagy L.G."/>
            <person name="Riley R."/>
            <person name="Tritt A."/>
            <person name="Adam C."/>
            <person name="Daum C."/>
            <person name="Floudas D."/>
            <person name="Sun H."/>
            <person name="Yadav J.S."/>
            <person name="Pangilinan J."/>
            <person name="Larsson K.H."/>
            <person name="Matsuura K."/>
            <person name="Barry K."/>
            <person name="Labutti K."/>
            <person name="Kuo R."/>
            <person name="Ohm R.A."/>
            <person name="Bhattacharya S.S."/>
            <person name="Shirouzu T."/>
            <person name="Yoshinaga Y."/>
            <person name="Martin F.M."/>
            <person name="Grigoriev I.V."/>
            <person name="Hibbett D.S."/>
        </authorList>
    </citation>
    <scope>NUCLEOTIDE SEQUENCE [LARGE SCALE GENOMIC DNA]</scope>
    <source>
        <strain evidence="11 12">HHB10207 ss-3</strain>
    </source>
</reference>
<feature type="chain" id="PRO_5007869152" description="T-cell immunomodulatory protein TIP C2 domain-containing protein" evidence="9">
    <location>
        <begin position="26"/>
        <end position="682"/>
    </location>
</feature>